<dbReference type="GO" id="GO:0008168">
    <property type="term" value="F:methyltransferase activity"/>
    <property type="evidence" value="ECO:0007669"/>
    <property type="project" value="UniProtKB-KW"/>
</dbReference>
<dbReference type="PANTHER" id="PTHR12461:SF104">
    <property type="entry name" value="TRNA WYBUTOSINE-SYNTHESIZING PROTEIN 5"/>
    <property type="match status" value="1"/>
</dbReference>
<dbReference type="Gene3D" id="2.60.120.650">
    <property type="entry name" value="Cupin"/>
    <property type="match status" value="1"/>
</dbReference>
<evidence type="ECO:0000256" key="11">
    <source>
        <dbReference type="ARBA" id="ARBA00029750"/>
    </source>
</evidence>
<evidence type="ECO:0000256" key="9">
    <source>
        <dbReference type="ARBA" id="ARBA00022694"/>
    </source>
</evidence>
<evidence type="ECO:0000256" key="3">
    <source>
        <dbReference type="ARBA" id="ARBA00012155"/>
    </source>
</evidence>
<keyword evidence="8" id="KW-0949">S-adenosyl-L-methionine</keyword>
<keyword evidence="17" id="KW-1185">Reference proteome</keyword>
<evidence type="ECO:0000256" key="12">
    <source>
        <dbReference type="ARBA" id="ARBA00030231"/>
    </source>
</evidence>
<proteinExistence type="inferred from homology"/>
<feature type="domain" description="JmjC" evidence="15">
    <location>
        <begin position="112"/>
        <end position="269"/>
    </location>
</feature>
<dbReference type="EC" id="2.1.1.290" evidence="4"/>
<keyword evidence="9" id="KW-0819">tRNA processing</keyword>
<dbReference type="InterPro" id="IPR003347">
    <property type="entry name" value="JmjC_dom"/>
</dbReference>
<evidence type="ECO:0000256" key="8">
    <source>
        <dbReference type="ARBA" id="ARBA00022691"/>
    </source>
</evidence>
<comment type="catalytic activity">
    <reaction evidence="1">
        <text>7-[(3S)-3-amino-3-carboxypropyl]wyosine(37) in tRNA(Phe) + S-adenosyl-L-methionine = 7-[(3S)-(3-amino-3-methoxycarbonyl)propyl]wyosine(37) in tRNA(Phe) + S-adenosyl-L-homocysteine</text>
        <dbReference type="Rhea" id="RHEA:36903"/>
        <dbReference type="Rhea" id="RHEA-COMP:10379"/>
        <dbReference type="Rhea" id="RHEA-COMP:11844"/>
        <dbReference type="ChEBI" id="CHEBI:57856"/>
        <dbReference type="ChEBI" id="CHEBI:59789"/>
        <dbReference type="ChEBI" id="CHEBI:73543"/>
        <dbReference type="ChEBI" id="CHEBI:74275"/>
        <dbReference type="EC" id="2.1.1.290"/>
    </reaction>
</comment>
<dbReference type="InterPro" id="IPR041667">
    <property type="entry name" value="Cupin_8"/>
</dbReference>
<dbReference type="AlphaFoldDB" id="A0A8J2RJF1"/>
<dbReference type="PANTHER" id="PTHR12461">
    <property type="entry name" value="HYPOXIA-INDUCIBLE FACTOR 1 ALPHA INHIBITOR-RELATED"/>
    <property type="match status" value="1"/>
</dbReference>
<evidence type="ECO:0000256" key="1">
    <source>
        <dbReference type="ARBA" id="ARBA00001806"/>
    </source>
</evidence>
<name>A0A8J2RJF1_9CRUS</name>
<dbReference type="Pfam" id="PF10178">
    <property type="entry name" value="PAC3"/>
    <property type="match status" value="1"/>
</dbReference>
<sequence length="432" mass="49523">MTECKVIPVPIYNNILIEQFFDEIHPKRCPAILRGLDIGSCLGKWTAEYLSKHVGNKPVKIHVSETGRMNFLTKNFQYKTLPFDQVIKRSSENEHQDFFLTNKEVYYLRALGTDSRGREVANLDSHYPELCQDFHVPKFLEPSTIFSSVLRVASEGVQLWTHYDVMDNLLVQVTGKKRAVLYSPEDLPYLYLEGDKSRVIDIDSPDLELFPDFVHVTSHECIMEPGDILFIPALWFHNMTSLEFSVAVNVFWRNLNPEVYDKKDPYGNKDPLPASKALELVESALKHLSILPEEYQRFYKRRMVDMEGVAGKFPVQTKTETIDINGNSTEIVFSKFSDKLFVILTQYGKVGNVVEVRRDVAQKDDSSSAVYSVRVLLGRDDEEIHVAARFLVDFIPAQQSVLFALSLKDYQPKTLRQIGKFLKLHPSLTAFA</sequence>
<dbReference type="Gene3D" id="3.30.230.90">
    <property type="match status" value="1"/>
</dbReference>
<organism evidence="16 17">
    <name type="scientific">Daphnia galeata</name>
    <dbReference type="NCBI Taxonomy" id="27404"/>
    <lineage>
        <taxon>Eukaryota</taxon>
        <taxon>Metazoa</taxon>
        <taxon>Ecdysozoa</taxon>
        <taxon>Arthropoda</taxon>
        <taxon>Crustacea</taxon>
        <taxon>Branchiopoda</taxon>
        <taxon>Diplostraca</taxon>
        <taxon>Cladocera</taxon>
        <taxon>Anomopoda</taxon>
        <taxon>Daphniidae</taxon>
        <taxon>Daphnia</taxon>
    </lineage>
</organism>
<evidence type="ECO:0000256" key="14">
    <source>
        <dbReference type="ARBA" id="ARBA00049250"/>
    </source>
</evidence>
<dbReference type="GO" id="GO:0031591">
    <property type="term" value="P:wybutosine biosynthetic process"/>
    <property type="evidence" value="ECO:0007669"/>
    <property type="project" value="TreeGrafter"/>
</dbReference>
<comment type="catalytic activity">
    <reaction evidence="14">
        <text>7-[(3S)-(3-amino-3-methoxycarbonyl)propyl]wyosine(37) in tRNA(Phe) + S-adenosyl-L-methionine + CO2 = wybutosine(37) in tRNA(Phe) + S-adenosyl-L-homocysteine + 2 H(+)</text>
        <dbReference type="Rhea" id="RHEA:37119"/>
        <dbReference type="Rhea" id="RHEA-COMP:11844"/>
        <dbReference type="Rhea" id="RHEA-COMP:11847"/>
        <dbReference type="ChEBI" id="CHEBI:15378"/>
        <dbReference type="ChEBI" id="CHEBI:16526"/>
        <dbReference type="ChEBI" id="CHEBI:57856"/>
        <dbReference type="ChEBI" id="CHEBI:59789"/>
        <dbReference type="ChEBI" id="CHEBI:73544"/>
        <dbReference type="ChEBI" id="CHEBI:74275"/>
        <dbReference type="EC" id="2.3.1.231"/>
    </reaction>
</comment>
<evidence type="ECO:0000256" key="2">
    <source>
        <dbReference type="ARBA" id="ARBA00010703"/>
    </source>
</evidence>
<dbReference type="GO" id="GO:0000049">
    <property type="term" value="F:tRNA binding"/>
    <property type="evidence" value="ECO:0007669"/>
    <property type="project" value="TreeGrafter"/>
</dbReference>
<dbReference type="InterPro" id="IPR018788">
    <property type="entry name" value="Proteasome_assmbl_chp_3"/>
</dbReference>
<protein>
    <recommendedName>
        <fullName evidence="5">tRNA wybutosine-synthesizing protein 4</fullName>
        <ecNumber evidence="4">2.1.1.290</ecNumber>
        <ecNumber evidence="3">2.3.1.231</ecNumber>
    </recommendedName>
    <alternativeName>
        <fullName evidence="12">Leucine carboxyl methyltransferase 2</fullName>
    </alternativeName>
    <alternativeName>
        <fullName evidence="13">tRNA(Phe) (7-(3-amino-3-(methoxycarbonyl)propyl)wyosine(37)-N)-methoxycarbonyltransferase</fullName>
    </alternativeName>
    <alternativeName>
        <fullName evidence="11">tRNA(Phe) (7-(3-amino-3-carboxypropyl)wyosine(37)-O)-methyltransferase</fullName>
    </alternativeName>
</protein>
<dbReference type="PROSITE" id="PS51184">
    <property type="entry name" value="JMJC"/>
    <property type="match status" value="1"/>
</dbReference>
<evidence type="ECO:0000313" key="16">
    <source>
        <dbReference type="EMBL" id="CAH0100825.1"/>
    </source>
</evidence>
<dbReference type="InterPro" id="IPR053720">
    <property type="entry name" value="Psm_Assembly_Chaperone"/>
</dbReference>
<dbReference type="EMBL" id="CAKKLH010000046">
    <property type="protein sequence ID" value="CAH0100825.1"/>
    <property type="molecule type" value="Genomic_DNA"/>
</dbReference>
<dbReference type="FunFam" id="2.60.120.650:FF:000043">
    <property type="entry name" value="tRNA wybutosine-synthesizing protein 4"/>
    <property type="match status" value="1"/>
</dbReference>
<evidence type="ECO:0000256" key="10">
    <source>
        <dbReference type="ARBA" id="ARBA00025588"/>
    </source>
</evidence>
<keyword evidence="7" id="KW-0808">Transferase</keyword>
<dbReference type="GO" id="GO:0043248">
    <property type="term" value="P:proteasome assembly"/>
    <property type="evidence" value="ECO:0007669"/>
    <property type="project" value="InterPro"/>
</dbReference>
<dbReference type="Pfam" id="PF13621">
    <property type="entry name" value="Cupin_8"/>
    <property type="match status" value="1"/>
</dbReference>
<reference evidence="16" key="1">
    <citation type="submission" date="2021-11" db="EMBL/GenBank/DDBJ databases">
        <authorList>
            <person name="Schell T."/>
        </authorList>
    </citation>
    <scope>NUCLEOTIDE SEQUENCE</scope>
    <source>
        <strain evidence="16">M5</strain>
    </source>
</reference>
<evidence type="ECO:0000256" key="4">
    <source>
        <dbReference type="ARBA" id="ARBA00012779"/>
    </source>
</evidence>
<dbReference type="OrthoDB" id="47172at2759"/>
<gene>
    <name evidence="16" type="ORF">DGAL_LOCUS3113</name>
</gene>
<keyword evidence="6" id="KW-0489">Methyltransferase</keyword>
<dbReference type="GO" id="GO:0032259">
    <property type="term" value="P:methylation"/>
    <property type="evidence" value="ECO:0007669"/>
    <property type="project" value="UniProtKB-KW"/>
</dbReference>
<evidence type="ECO:0000256" key="7">
    <source>
        <dbReference type="ARBA" id="ARBA00022679"/>
    </source>
</evidence>
<comment type="caution">
    <text evidence="16">The sequence shown here is derived from an EMBL/GenBank/DDBJ whole genome shotgun (WGS) entry which is preliminary data.</text>
</comment>
<evidence type="ECO:0000256" key="13">
    <source>
        <dbReference type="ARBA" id="ARBA00030847"/>
    </source>
</evidence>
<evidence type="ECO:0000313" key="17">
    <source>
        <dbReference type="Proteomes" id="UP000789390"/>
    </source>
</evidence>
<dbReference type="SUPFAM" id="SSF51197">
    <property type="entry name" value="Clavaminate synthase-like"/>
    <property type="match status" value="1"/>
</dbReference>
<comment type="function">
    <text evidence="10">Probable S-adenosyl-L-methionine-dependent methyltransferase that acts as a component of the wybutosine biosynthesis pathway. Wybutosine is a hyper modified guanosine with a tricyclic base found at the 3'-position adjacent to the anticodon of eukaryotic phenylalanine tRNA. May methylate the carboxyl group of leucine residues to form alpha-leucine ester residues.</text>
</comment>
<evidence type="ECO:0000256" key="5">
    <source>
        <dbReference type="ARBA" id="ARBA00018045"/>
    </source>
</evidence>
<dbReference type="Proteomes" id="UP000789390">
    <property type="component" value="Unassembled WGS sequence"/>
</dbReference>
<accession>A0A8J2RJF1</accession>
<evidence type="ECO:0000256" key="6">
    <source>
        <dbReference type="ARBA" id="ARBA00022603"/>
    </source>
</evidence>
<comment type="similarity">
    <text evidence="2">Belongs to the methyltransferase superfamily. LCMT family.</text>
</comment>
<dbReference type="Gene3D" id="6.10.140.1470">
    <property type="match status" value="1"/>
</dbReference>
<dbReference type="EC" id="2.3.1.231" evidence="3"/>
<evidence type="ECO:0000259" key="15">
    <source>
        <dbReference type="PROSITE" id="PS51184"/>
    </source>
</evidence>